<dbReference type="SUPFAM" id="SSF103481">
    <property type="entry name" value="Multidrug resistance efflux transporter EmrE"/>
    <property type="match status" value="2"/>
</dbReference>
<dbReference type="Proteomes" id="UP001597458">
    <property type="component" value="Unassembled WGS sequence"/>
</dbReference>
<dbReference type="Pfam" id="PF00892">
    <property type="entry name" value="EamA"/>
    <property type="match status" value="2"/>
</dbReference>
<evidence type="ECO:0000313" key="9">
    <source>
        <dbReference type="Proteomes" id="UP001597458"/>
    </source>
</evidence>
<keyword evidence="4 6" id="KW-1133">Transmembrane helix</keyword>
<comment type="similarity">
    <text evidence="2">Belongs to the EamA transporter family.</text>
</comment>
<dbReference type="PANTHER" id="PTHR32322:SF2">
    <property type="entry name" value="EAMA DOMAIN-CONTAINING PROTEIN"/>
    <property type="match status" value="1"/>
</dbReference>
<evidence type="ECO:0000313" key="8">
    <source>
        <dbReference type="EMBL" id="MFD2618612.1"/>
    </source>
</evidence>
<feature type="domain" description="EamA" evidence="7">
    <location>
        <begin position="5"/>
        <end position="138"/>
    </location>
</feature>
<proteinExistence type="inferred from homology"/>
<comment type="caution">
    <text evidence="8">The sequence shown here is derived from an EMBL/GenBank/DDBJ whole genome shotgun (WGS) entry which is preliminary data.</text>
</comment>
<reference evidence="9" key="1">
    <citation type="journal article" date="2019" name="Int. J. Syst. Evol. Microbiol.">
        <title>The Global Catalogue of Microorganisms (GCM) 10K type strain sequencing project: providing services to taxonomists for standard genome sequencing and annotation.</title>
        <authorList>
            <consortium name="The Broad Institute Genomics Platform"/>
            <consortium name="The Broad Institute Genome Sequencing Center for Infectious Disease"/>
            <person name="Wu L."/>
            <person name="Ma J."/>
        </authorList>
    </citation>
    <scope>NUCLEOTIDE SEQUENCE [LARGE SCALE GENOMIC DNA]</scope>
    <source>
        <strain evidence="9">TISTR 2241</strain>
    </source>
</reference>
<feature type="transmembrane region" description="Helical" evidence="6">
    <location>
        <begin position="5"/>
        <end position="24"/>
    </location>
</feature>
<keyword evidence="5 6" id="KW-0472">Membrane</keyword>
<evidence type="ECO:0000256" key="5">
    <source>
        <dbReference type="ARBA" id="ARBA00023136"/>
    </source>
</evidence>
<sequence length="327" mass="35900">MKKNIIYIVICSVLISSMEINLKIAGASFNSIQLTFLRFLVGGLILLPFTIWSLKKRGLSLKARHWGIFALNGLILVVVSMTFYQLGVDYTKASTVAVLFSSNPIFALILSSLFLKEKLSRSLIISMILSVIGLIVIVNPINLTDPAGITFAILGAMVFGLYSFVSKWAAMYKGINGMTMTAFSCIIGSLELLVLIVLTHVSFIKNEIMQHPALASFKEIPVIHGLAWHDILVLLLVGIGNTGIAFALYFVIMERSNLSMASLPFFIKPALAPIMAFFILSETFTANLVIGIIIILVGSVLTVYGNRLIAKPSDSLNHHRKSQINEY</sequence>
<evidence type="ECO:0000256" key="6">
    <source>
        <dbReference type="SAM" id="Phobius"/>
    </source>
</evidence>
<accession>A0ABW5PVB1</accession>
<feature type="transmembrane region" description="Helical" evidence="6">
    <location>
        <begin position="147"/>
        <end position="165"/>
    </location>
</feature>
<name>A0ABW5PVB1_9BACI</name>
<dbReference type="InterPro" id="IPR050638">
    <property type="entry name" value="AA-Vitamin_Transporters"/>
</dbReference>
<feature type="transmembrane region" description="Helical" evidence="6">
    <location>
        <begin position="66"/>
        <end position="87"/>
    </location>
</feature>
<gene>
    <name evidence="8" type="ORF">ACFSTF_15080</name>
</gene>
<comment type="subcellular location">
    <subcellularLocation>
        <location evidence="1">Endomembrane system</location>
        <topology evidence="1">Multi-pass membrane protein</topology>
    </subcellularLocation>
</comment>
<organism evidence="8 9">
    <name type="scientific">Terrilactibacillus laevilacticus</name>
    <dbReference type="NCBI Taxonomy" id="1380157"/>
    <lineage>
        <taxon>Bacteria</taxon>
        <taxon>Bacillati</taxon>
        <taxon>Bacillota</taxon>
        <taxon>Bacilli</taxon>
        <taxon>Bacillales</taxon>
        <taxon>Bacillaceae</taxon>
        <taxon>Terrilactibacillus</taxon>
    </lineage>
</organism>
<evidence type="ECO:0000259" key="7">
    <source>
        <dbReference type="Pfam" id="PF00892"/>
    </source>
</evidence>
<evidence type="ECO:0000256" key="4">
    <source>
        <dbReference type="ARBA" id="ARBA00022989"/>
    </source>
</evidence>
<feature type="transmembrane region" description="Helical" evidence="6">
    <location>
        <begin position="122"/>
        <end position="141"/>
    </location>
</feature>
<evidence type="ECO:0000256" key="3">
    <source>
        <dbReference type="ARBA" id="ARBA00022692"/>
    </source>
</evidence>
<evidence type="ECO:0000256" key="1">
    <source>
        <dbReference type="ARBA" id="ARBA00004127"/>
    </source>
</evidence>
<protein>
    <submittedName>
        <fullName evidence="8">DMT family transporter</fullName>
    </submittedName>
</protein>
<keyword evidence="9" id="KW-1185">Reference proteome</keyword>
<dbReference type="RefSeq" id="WP_141191730.1">
    <property type="nucleotide sequence ID" value="NZ_JBHUMR010000023.1"/>
</dbReference>
<dbReference type="InterPro" id="IPR000620">
    <property type="entry name" value="EamA_dom"/>
</dbReference>
<feature type="transmembrane region" description="Helical" evidence="6">
    <location>
        <begin position="263"/>
        <end position="280"/>
    </location>
</feature>
<feature type="transmembrane region" description="Helical" evidence="6">
    <location>
        <begin position="286"/>
        <end position="305"/>
    </location>
</feature>
<dbReference type="EMBL" id="JBHUMR010000023">
    <property type="protein sequence ID" value="MFD2618612.1"/>
    <property type="molecule type" value="Genomic_DNA"/>
</dbReference>
<dbReference type="InterPro" id="IPR037185">
    <property type="entry name" value="EmrE-like"/>
</dbReference>
<dbReference type="PANTHER" id="PTHR32322">
    <property type="entry name" value="INNER MEMBRANE TRANSPORTER"/>
    <property type="match status" value="1"/>
</dbReference>
<evidence type="ECO:0000256" key="2">
    <source>
        <dbReference type="ARBA" id="ARBA00007362"/>
    </source>
</evidence>
<keyword evidence="3 6" id="KW-0812">Transmembrane</keyword>
<feature type="transmembrane region" description="Helical" evidence="6">
    <location>
        <begin position="177"/>
        <end position="204"/>
    </location>
</feature>
<feature type="transmembrane region" description="Helical" evidence="6">
    <location>
        <begin position="231"/>
        <end position="251"/>
    </location>
</feature>
<feature type="transmembrane region" description="Helical" evidence="6">
    <location>
        <begin position="93"/>
        <end position="115"/>
    </location>
</feature>
<feature type="transmembrane region" description="Helical" evidence="6">
    <location>
        <begin position="36"/>
        <end position="54"/>
    </location>
</feature>
<feature type="domain" description="EamA" evidence="7">
    <location>
        <begin position="148"/>
        <end position="303"/>
    </location>
</feature>